<keyword evidence="3" id="KW-1003">Cell membrane</keyword>
<evidence type="ECO:0000256" key="3">
    <source>
        <dbReference type="ARBA" id="ARBA00022475"/>
    </source>
</evidence>
<comment type="similarity">
    <text evidence="8">Belongs to the binding-protein-dependent transport system permease family.</text>
</comment>
<dbReference type="RefSeq" id="WP_169623415.1">
    <property type="nucleotide sequence ID" value="NZ_JABBNT010000001.1"/>
</dbReference>
<protein>
    <submittedName>
        <fullName evidence="10">ABC transporter permease</fullName>
    </submittedName>
</protein>
<dbReference type="Pfam" id="PF00528">
    <property type="entry name" value="BPD_transp_1"/>
    <property type="match status" value="1"/>
</dbReference>
<feature type="transmembrane region" description="Helical" evidence="8">
    <location>
        <begin position="78"/>
        <end position="98"/>
    </location>
</feature>
<feature type="transmembrane region" description="Helical" evidence="8">
    <location>
        <begin position="169"/>
        <end position="190"/>
    </location>
</feature>
<sequence length="272" mass="28887">MSDKLSPGGLIRLYRLSGGAVAVVGYLFLILPSVIVIPISFGGRGELTFPPRAFSWDLYADFFTDPAWWGTAVQSLQVATLTTILAVVLAAPASYALVRGTFPGKQVLSIVLLSPILIPLIVLGLGLYLHFASLGIVGSTLSLVLAHTVLVTPFVMVSISSGLRHIDPALERAATIMGAGHITIFFGVVFPQIKASIAVGALFAFLISFDEVIVAYFISGADTMTLPVKMFSAIRWEISPVIAAVSTLLTALSLVFCVAIMFLQKQDNGSSQ</sequence>
<dbReference type="PANTHER" id="PTHR43357:SF4">
    <property type="entry name" value="INNER MEMBRANE ABC TRANSPORTER PERMEASE PROTEIN YDCV"/>
    <property type="match status" value="1"/>
</dbReference>
<dbReference type="GO" id="GO:0005886">
    <property type="term" value="C:plasma membrane"/>
    <property type="evidence" value="ECO:0007669"/>
    <property type="project" value="UniProtKB-SubCell"/>
</dbReference>
<keyword evidence="7 8" id="KW-0472">Membrane</keyword>
<feature type="domain" description="ABC transmembrane type-1" evidence="9">
    <location>
        <begin position="72"/>
        <end position="260"/>
    </location>
</feature>
<accession>A0A7Y0DX75</accession>
<feature type="transmembrane region" description="Helical" evidence="8">
    <location>
        <begin position="20"/>
        <end position="41"/>
    </location>
</feature>
<feature type="transmembrane region" description="Helical" evidence="8">
    <location>
        <begin position="238"/>
        <end position="263"/>
    </location>
</feature>
<keyword evidence="2 8" id="KW-0813">Transport</keyword>
<keyword evidence="11" id="KW-1185">Reference proteome</keyword>
<dbReference type="SUPFAM" id="SSF161098">
    <property type="entry name" value="MetI-like"/>
    <property type="match status" value="1"/>
</dbReference>
<dbReference type="InterPro" id="IPR000515">
    <property type="entry name" value="MetI-like"/>
</dbReference>
<dbReference type="Proteomes" id="UP000539372">
    <property type="component" value="Unassembled WGS sequence"/>
</dbReference>
<keyword evidence="5 8" id="KW-0812">Transmembrane</keyword>
<comment type="caution">
    <text evidence="10">The sequence shown here is derived from an EMBL/GenBank/DDBJ whole genome shotgun (WGS) entry which is preliminary data.</text>
</comment>
<evidence type="ECO:0000313" key="10">
    <source>
        <dbReference type="EMBL" id="NMM43113.1"/>
    </source>
</evidence>
<reference evidence="10 11" key="1">
    <citation type="submission" date="2020-04" db="EMBL/GenBank/DDBJ databases">
        <title>Rhodospirillaceae bacterium KN72 isolated from deep sea.</title>
        <authorList>
            <person name="Zhang D.-C."/>
        </authorList>
    </citation>
    <scope>NUCLEOTIDE SEQUENCE [LARGE SCALE GENOMIC DNA]</scope>
    <source>
        <strain evidence="10 11">KN72</strain>
    </source>
</reference>
<comment type="subcellular location">
    <subcellularLocation>
        <location evidence="1">Cell inner membrane</location>
        <topology evidence="1">Multi-pass membrane protein</topology>
    </subcellularLocation>
    <subcellularLocation>
        <location evidence="8">Cell membrane</location>
        <topology evidence="8">Multi-pass membrane protein</topology>
    </subcellularLocation>
</comment>
<evidence type="ECO:0000256" key="5">
    <source>
        <dbReference type="ARBA" id="ARBA00022692"/>
    </source>
</evidence>
<feature type="transmembrane region" description="Helical" evidence="8">
    <location>
        <begin position="110"/>
        <end position="130"/>
    </location>
</feature>
<dbReference type="PANTHER" id="PTHR43357">
    <property type="entry name" value="INNER MEMBRANE ABC TRANSPORTER PERMEASE PROTEIN YDCV"/>
    <property type="match status" value="1"/>
</dbReference>
<name>A0A7Y0DX75_9PROT</name>
<evidence type="ECO:0000256" key="7">
    <source>
        <dbReference type="ARBA" id="ARBA00023136"/>
    </source>
</evidence>
<dbReference type="InterPro" id="IPR035906">
    <property type="entry name" value="MetI-like_sf"/>
</dbReference>
<keyword evidence="4" id="KW-0997">Cell inner membrane</keyword>
<dbReference type="Gene3D" id="1.10.3720.10">
    <property type="entry name" value="MetI-like"/>
    <property type="match status" value="1"/>
</dbReference>
<dbReference type="EMBL" id="JABBNT010000001">
    <property type="protein sequence ID" value="NMM43113.1"/>
    <property type="molecule type" value="Genomic_DNA"/>
</dbReference>
<proteinExistence type="inferred from homology"/>
<dbReference type="PROSITE" id="PS50928">
    <property type="entry name" value="ABC_TM1"/>
    <property type="match status" value="1"/>
</dbReference>
<evidence type="ECO:0000256" key="2">
    <source>
        <dbReference type="ARBA" id="ARBA00022448"/>
    </source>
</evidence>
<feature type="transmembrane region" description="Helical" evidence="8">
    <location>
        <begin position="136"/>
        <end position="157"/>
    </location>
</feature>
<organism evidence="10 11">
    <name type="scientific">Pacificispira spongiicola</name>
    <dbReference type="NCBI Taxonomy" id="2729598"/>
    <lineage>
        <taxon>Bacteria</taxon>
        <taxon>Pseudomonadati</taxon>
        <taxon>Pseudomonadota</taxon>
        <taxon>Alphaproteobacteria</taxon>
        <taxon>Rhodospirillales</taxon>
        <taxon>Rhodospirillaceae</taxon>
        <taxon>Pacificispira</taxon>
    </lineage>
</organism>
<evidence type="ECO:0000313" key="11">
    <source>
        <dbReference type="Proteomes" id="UP000539372"/>
    </source>
</evidence>
<dbReference type="AlphaFoldDB" id="A0A7Y0DX75"/>
<evidence type="ECO:0000256" key="8">
    <source>
        <dbReference type="RuleBase" id="RU363032"/>
    </source>
</evidence>
<keyword evidence="6 8" id="KW-1133">Transmembrane helix</keyword>
<feature type="transmembrane region" description="Helical" evidence="8">
    <location>
        <begin position="196"/>
        <end position="218"/>
    </location>
</feature>
<evidence type="ECO:0000259" key="9">
    <source>
        <dbReference type="PROSITE" id="PS50928"/>
    </source>
</evidence>
<evidence type="ECO:0000256" key="4">
    <source>
        <dbReference type="ARBA" id="ARBA00022519"/>
    </source>
</evidence>
<dbReference type="CDD" id="cd06261">
    <property type="entry name" value="TM_PBP2"/>
    <property type="match status" value="1"/>
</dbReference>
<gene>
    <name evidence="10" type="ORF">HH303_01395</name>
</gene>
<evidence type="ECO:0000256" key="6">
    <source>
        <dbReference type="ARBA" id="ARBA00022989"/>
    </source>
</evidence>
<evidence type="ECO:0000256" key="1">
    <source>
        <dbReference type="ARBA" id="ARBA00004429"/>
    </source>
</evidence>
<dbReference type="GO" id="GO:0055085">
    <property type="term" value="P:transmembrane transport"/>
    <property type="evidence" value="ECO:0007669"/>
    <property type="project" value="InterPro"/>
</dbReference>